<accession>A0AAC9UHU0</accession>
<evidence type="ECO:0000313" key="2">
    <source>
        <dbReference type="EMBL" id="ASM53938.1"/>
    </source>
</evidence>
<proteinExistence type="predicted"/>
<keyword evidence="1" id="KW-0812">Transmembrane</keyword>
<keyword evidence="3" id="KW-1185">Reference proteome</keyword>
<dbReference type="Proteomes" id="UP000198329">
    <property type="component" value="Chromosome I"/>
</dbReference>
<feature type="transmembrane region" description="Helical" evidence="1">
    <location>
        <begin position="12"/>
        <end position="33"/>
    </location>
</feature>
<evidence type="ECO:0000313" key="3">
    <source>
        <dbReference type="Proteomes" id="UP000198329"/>
    </source>
</evidence>
<dbReference type="KEGG" id="png:PNIG_a1845"/>
<keyword evidence="1" id="KW-1133">Transmembrane helix</keyword>
<organism evidence="2 3">
    <name type="scientific">Pseudoalteromonas nigrifaciens</name>
    <dbReference type="NCBI Taxonomy" id="28109"/>
    <lineage>
        <taxon>Bacteria</taxon>
        <taxon>Pseudomonadati</taxon>
        <taxon>Pseudomonadota</taxon>
        <taxon>Gammaproteobacteria</taxon>
        <taxon>Alteromonadales</taxon>
        <taxon>Pseudoalteromonadaceae</taxon>
        <taxon>Pseudoalteromonas</taxon>
    </lineage>
</organism>
<keyword evidence="1" id="KW-0472">Membrane</keyword>
<dbReference type="AlphaFoldDB" id="A0AAC9UHU0"/>
<protein>
    <submittedName>
        <fullName evidence="2">Uncharacterized protein</fullName>
    </submittedName>
</protein>
<reference evidence="2 3" key="1">
    <citation type="submission" date="2015-03" db="EMBL/GenBank/DDBJ databases">
        <authorList>
            <person name="Xie B.-B."/>
            <person name="Rong J.-C."/>
            <person name="Qin Q.-L."/>
            <person name="Zhang Y.-Z."/>
        </authorList>
    </citation>
    <scope>NUCLEOTIDE SEQUENCE [LARGE SCALE GENOMIC DNA]</scope>
    <source>
        <strain evidence="2 3">KMM 661</strain>
    </source>
</reference>
<sequence length="48" mass="5737">MLTRSNNAFFSSLVAVFIVFFKRQVMYIITFNISKRIWIFKSDIKLTT</sequence>
<evidence type="ECO:0000256" key="1">
    <source>
        <dbReference type="SAM" id="Phobius"/>
    </source>
</evidence>
<gene>
    <name evidence="2" type="ORF">PNIG_a1845</name>
</gene>
<name>A0AAC9UHU0_9GAMM</name>
<dbReference type="EMBL" id="CP011036">
    <property type="protein sequence ID" value="ASM53938.1"/>
    <property type="molecule type" value="Genomic_DNA"/>
</dbReference>